<name>A0A4Z0PY48_9BACT</name>
<organism evidence="2 3">
    <name type="scientific">Hymenobacter aquaticus</name>
    <dbReference type="NCBI Taxonomy" id="1867101"/>
    <lineage>
        <taxon>Bacteria</taxon>
        <taxon>Pseudomonadati</taxon>
        <taxon>Bacteroidota</taxon>
        <taxon>Cytophagia</taxon>
        <taxon>Cytophagales</taxon>
        <taxon>Hymenobacteraceae</taxon>
        <taxon>Hymenobacter</taxon>
    </lineage>
</organism>
<reference evidence="2 3" key="1">
    <citation type="submission" date="2019-04" db="EMBL/GenBank/DDBJ databases">
        <authorList>
            <person name="Feng G."/>
            <person name="Zhang J."/>
            <person name="Zhu H."/>
        </authorList>
    </citation>
    <scope>NUCLEOTIDE SEQUENCE [LARGE SCALE GENOMIC DNA]</scope>
    <source>
        <strain evidence="2 3">JCM 31653</strain>
    </source>
</reference>
<protein>
    <submittedName>
        <fullName evidence="2">VOC family protein</fullName>
    </submittedName>
</protein>
<dbReference type="PANTHER" id="PTHR36437">
    <property type="entry name" value="GLYOXALASE/BLEOMYCIN RESISTANCE PROTEIN/DIOXYGENASE"/>
    <property type="match status" value="1"/>
</dbReference>
<accession>A0A4Z0PY48</accession>
<comment type="caution">
    <text evidence="2">The sequence shown here is derived from an EMBL/GenBank/DDBJ whole genome shotgun (WGS) entry which is preliminary data.</text>
</comment>
<dbReference type="InterPro" id="IPR029068">
    <property type="entry name" value="Glyas_Bleomycin-R_OHBP_Dase"/>
</dbReference>
<keyword evidence="3" id="KW-1185">Reference proteome</keyword>
<dbReference type="CDD" id="cd07263">
    <property type="entry name" value="VOC_like"/>
    <property type="match status" value="1"/>
</dbReference>
<proteinExistence type="predicted"/>
<gene>
    <name evidence="2" type="ORF">E5K00_18450</name>
</gene>
<dbReference type="InterPro" id="IPR004360">
    <property type="entry name" value="Glyas_Fos-R_dOase_dom"/>
</dbReference>
<dbReference type="Proteomes" id="UP000297549">
    <property type="component" value="Unassembled WGS sequence"/>
</dbReference>
<dbReference type="RefSeq" id="WP_135464748.1">
    <property type="nucleotide sequence ID" value="NZ_SRLC01000002.1"/>
</dbReference>
<evidence type="ECO:0000259" key="1">
    <source>
        <dbReference type="PROSITE" id="PS51819"/>
    </source>
</evidence>
<dbReference type="Gene3D" id="3.10.180.10">
    <property type="entry name" value="2,3-Dihydroxybiphenyl 1,2-Dioxygenase, domain 1"/>
    <property type="match status" value="1"/>
</dbReference>
<evidence type="ECO:0000313" key="3">
    <source>
        <dbReference type="Proteomes" id="UP000297549"/>
    </source>
</evidence>
<dbReference type="InterPro" id="IPR037523">
    <property type="entry name" value="VOC_core"/>
</dbReference>
<dbReference type="PANTHER" id="PTHR36437:SF2">
    <property type="entry name" value="GLYOXALASE_BLEOMYCIN RESISTANCE PROTEIN_DIOXYGENASE"/>
    <property type="match status" value="1"/>
</dbReference>
<feature type="domain" description="VOC" evidence="1">
    <location>
        <begin position="2"/>
        <end position="125"/>
    </location>
</feature>
<dbReference type="PROSITE" id="PS51819">
    <property type="entry name" value="VOC"/>
    <property type="match status" value="1"/>
</dbReference>
<dbReference type="Pfam" id="PF00903">
    <property type="entry name" value="Glyoxalase"/>
    <property type="match status" value="1"/>
</dbReference>
<dbReference type="OrthoDB" id="9794917at2"/>
<sequence length="129" mass="14582">MQLGSVALLVRDYDEALAYYVGVLGFRLLEDTSLGQGKRWVRVAPPGAETGLLLARAVAEEQRAAIGNQSGGRVFLFLHTDDFWADYQRLLVRGVRFLEAPRLESYGHVVVFQDLYGNRWDLLEVRRGL</sequence>
<evidence type="ECO:0000313" key="2">
    <source>
        <dbReference type="EMBL" id="TGE22229.1"/>
    </source>
</evidence>
<dbReference type="AlphaFoldDB" id="A0A4Z0PY48"/>
<dbReference type="SUPFAM" id="SSF54593">
    <property type="entry name" value="Glyoxalase/Bleomycin resistance protein/Dihydroxybiphenyl dioxygenase"/>
    <property type="match status" value="1"/>
</dbReference>
<dbReference type="EMBL" id="SRLC01000002">
    <property type="protein sequence ID" value="TGE22229.1"/>
    <property type="molecule type" value="Genomic_DNA"/>
</dbReference>